<dbReference type="Gene3D" id="1.25.40.10">
    <property type="entry name" value="Tetratricopeptide repeat domain"/>
    <property type="match status" value="5"/>
</dbReference>
<feature type="repeat" description="PPR" evidence="2">
    <location>
        <begin position="405"/>
        <end position="439"/>
    </location>
</feature>
<reference evidence="3 4" key="1">
    <citation type="submission" date="2020-06" db="EMBL/GenBank/DDBJ databases">
        <title>Transcriptomic and genomic resources for Thalictrum thalictroides and T. hernandezii: Facilitating candidate gene discovery in an emerging model plant lineage.</title>
        <authorList>
            <person name="Arias T."/>
            <person name="Riano-Pachon D.M."/>
            <person name="Di Stilio V.S."/>
        </authorList>
    </citation>
    <scope>NUCLEOTIDE SEQUENCE [LARGE SCALE GENOMIC DNA]</scope>
    <source>
        <strain evidence="4">cv. WT478/WT964</strain>
        <tissue evidence="3">Leaves</tissue>
    </source>
</reference>
<dbReference type="FunFam" id="1.25.40.10:FF:000090">
    <property type="entry name" value="Pentatricopeptide repeat-containing protein, chloroplastic"/>
    <property type="match status" value="1"/>
</dbReference>
<evidence type="ECO:0000256" key="1">
    <source>
        <dbReference type="ARBA" id="ARBA00022737"/>
    </source>
</evidence>
<feature type="repeat" description="PPR" evidence="2">
    <location>
        <begin position="272"/>
        <end position="306"/>
    </location>
</feature>
<keyword evidence="4" id="KW-1185">Reference proteome</keyword>
<proteinExistence type="predicted"/>
<dbReference type="GO" id="GO:0009451">
    <property type="term" value="P:RNA modification"/>
    <property type="evidence" value="ECO:0007669"/>
    <property type="project" value="InterPro"/>
</dbReference>
<dbReference type="InterPro" id="IPR011990">
    <property type="entry name" value="TPR-like_helical_dom_sf"/>
</dbReference>
<dbReference type="Pfam" id="PF20431">
    <property type="entry name" value="E_motif"/>
    <property type="match status" value="1"/>
</dbReference>
<gene>
    <name evidence="3" type="ORF">FRX31_035045</name>
</gene>
<organism evidence="3 4">
    <name type="scientific">Thalictrum thalictroides</name>
    <name type="common">Rue-anemone</name>
    <name type="synonym">Anemone thalictroides</name>
    <dbReference type="NCBI Taxonomy" id="46969"/>
    <lineage>
        <taxon>Eukaryota</taxon>
        <taxon>Viridiplantae</taxon>
        <taxon>Streptophyta</taxon>
        <taxon>Embryophyta</taxon>
        <taxon>Tracheophyta</taxon>
        <taxon>Spermatophyta</taxon>
        <taxon>Magnoliopsida</taxon>
        <taxon>Ranunculales</taxon>
        <taxon>Ranunculaceae</taxon>
        <taxon>Thalictroideae</taxon>
        <taxon>Thalictrum</taxon>
    </lineage>
</organism>
<dbReference type="Pfam" id="PF01535">
    <property type="entry name" value="PPR"/>
    <property type="match status" value="6"/>
</dbReference>
<sequence>MPQRNVFTWNAIIYAYIHSGDISQARFLFDSAPFKDSVTYNSMLSGYANNPGFETQAIELFCVMQENETPFDEFTLTTMLNLTAKLSALLFGLQLHCYMLKTANDSNPFPVSSLIDMYSKCGCFSDALQVFGGSSGVMDLVSKNAMVAACCREGEMERASELFWKVSELNDTVSWNTIITGYAQNGYFSKALELFVQMGMNGIRWNEHTFTSMLSACSSMRSEKHGREVHAWAIKKGWSLNSYISSSLVDMYCKCGNIAYAEVVNASPGTENAFSITSLIVGHSSKGNMAEARKLFDSLSEKNLVVWTALFSGYVRSRRCEAVFELFLDFNKAEGQSPDASILISVLGACAIQAALHPGKQIHTYILRIGIEMEDKLSSSLTDMYAKCGHIKYAENIFCQALNRDRVMYNGMMAGYAHNGYENEAIRLFEEMLESRIKPDGITFVALLSACRHAGLVEVGEKYFVSMKEEYGILPEIDHYSCMVDLYGRTNCLEKAVELMKKIPIELDAVVWGTFLNACKTNRNAKLVREVEENLLTIESDNGARYVQLANVYAAEGNWSEMCRIRGKMRGGEVKKLAGCSWLYIENRIITFTSADRSHSQAEAIYSMLSSLYAEILKMKKSSNIKLRQYL</sequence>
<evidence type="ECO:0000313" key="3">
    <source>
        <dbReference type="EMBL" id="KAF5175367.1"/>
    </source>
</evidence>
<dbReference type="GO" id="GO:0003723">
    <property type="term" value="F:RNA binding"/>
    <property type="evidence" value="ECO:0007669"/>
    <property type="project" value="InterPro"/>
</dbReference>
<name>A0A7J6US54_THATH</name>
<feature type="repeat" description="PPR" evidence="2">
    <location>
        <begin position="36"/>
        <end position="71"/>
    </location>
</feature>
<keyword evidence="1" id="KW-0677">Repeat</keyword>
<comment type="caution">
    <text evidence="3">The sequence shown here is derived from an EMBL/GenBank/DDBJ whole genome shotgun (WGS) entry which is preliminary data.</text>
</comment>
<accession>A0A7J6US54</accession>
<evidence type="ECO:0000256" key="2">
    <source>
        <dbReference type="PROSITE-ProRule" id="PRU00708"/>
    </source>
</evidence>
<dbReference type="InterPro" id="IPR046960">
    <property type="entry name" value="PPR_At4g14850-like_plant"/>
</dbReference>
<dbReference type="InterPro" id="IPR046848">
    <property type="entry name" value="E_motif"/>
</dbReference>
<dbReference type="EMBL" id="JABWDY010044156">
    <property type="protein sequence ID" value="KAF5175367.1"/>
    <property type="molecule type" value="Genomic_DNA"/>
</dbReference>
<dbReference type="PANTHER" id="PTHR47926">
    <property type="entry name" value="PENTATRICOPEPTIDE REPEAT-CONTAINING PROTEIN"/>
    <property type="match status" value="1"/>
</dbReference>
<dbReference type="OrthoDB" id="198885at2759"/>
<protein>
    <submittedName>
        <fullName evidence="3">Pentatricopeptide repeat-containing protein</fullName>
    </submittedName>
</protein>
<dbReference type="InterPro" id="IPR002885">
    <property type="entry name" value="PPR_rpt"/>
</dbReference>
<dbReference type="AlphaFoldDB" id="A0A7J6US54"/>
<evidence type="ECO:0000313" key="4">
    <source>
        <dbReference type="Proteomes" id="UP000554482"/>
    </source>
</evidence>
<dbReference type="PROSITE" id="PS51375">
    <property type="entry name" value="PPR"/>
    <property type="match status" value="4"/>
</dbReference>
<dbReference type="Proteomes" id="UP000554482">
    <property type="component" value="Unassembled WGS sequence"/>
</dbReference>
<dbReference type="PANTHER" id="PTHR47926:SF387">
    <property type="entry name" value="PENTATRICOPEPTIDE REPEAT-CONTAINING PROTEIN"/>
    <property type="match status" value="1"/>
</dbReference>
<feature type="repeat" description="PPR" evidence="2">
    <location>
        <begin position="171"/>
        <end position="205"/>
    </location>
</feature>
<dbReference type="Pfam" id="PF13041">
    <property type="entry name" value="PPR_2"/>
    <property type="match status" value="3"/>
</dbReference>
<dbReference type="NCBIfam" id="TIGR00756">
    <property type="entry name" value="PPR"/>
    <property type="match status" value="2"/>
</dbReference>